<keyword evidence="2" id="KW-1185">Reference proteome</keyword>
<evidence type="ECO:0000313" key="2">
    <source>
        <dbReference type="Proteomes" id="UP001056120"/>
    </source>
</evidence>
<name>A0ACB8Y123_9ASTR</name>
<dbReference type="Proteomes" id="UP001056120">
    <property type="component" value="Linkage Group LG29"/>
</dbReference>
<dbReference type="EMBL" id="CM042046">
    <property type="protein sequence ID" value="KAI3677005.1"/>
    <property type="molecule type" value="Genomic_DNA"/>
</dbReference>
<reference evidence="2" key="1">
    <citation type="journal article" date="2022" name="Mol. Ecol. Resour.">
        <title>The genomes of chicory, endive, great burdock and yacon provide insights into Asteraceae palaeo-polyploidization history and plant inulin production.</title>
        <authorList>
            <person name="Fan W."/>
            <person name="Wang S."/>
            <person name="Wang H."/>
            <person name="Wang A."/>
            <person name="Jiang F."/>
            <person name="Liu H."/>
            <person name="Zhao H."/>
            <person name="Xu D."/>
            <person name="Zhang Y."/>
        </authorList>
    </citation>
    <scope>NUCLEOTIDE SEQUENCE [LARGE SCALE GENOMIC DNA]</scope>
    <source>
        <strain evidence="2">cv. Yunnan</strain>
    </source>
</reference>
<proteinExistence type="predicted"/>
<sequence>MLILFLIFRYCTCIDTITLTQPLKDGDILVSNGETFALGFFSPPNSSNRYVGIWYNKVSDQTVVWVANRDRPIANSSGILSVDETGNLVLHEKDQSFVFWSTNVSGVGKNVFSAQLLDSGNLVVFQGEVYSWQSFDHPSNTLLPGMKFGLDKKTGLNRAVTSWKSSGDPGFGDYSYKMEFVGSTQLFLYKGMSKIWRTGSWTGHGWSGVPEMTQNYIFNVTYINNDDEVALVYLIRNSSIFSRLVVNESGTVERLTWHESDRKWIGFWSAPKDQCDGYNHCGPFGLCDPYTSGTFECACLPGYEPQSPQDWYLRDGSKGCKRKVGTRMCGVGDGFVELDRVKVPDTSTARVNMSLGLEACEELCLRNCTCLGYASGDISKGVNGGGCIMWYVDMIDTRTFSDGGQSFYVRVVATELAKHSSKRQKRSYNRFLVIGMPMIVAGLLLSIIICCYIRKEKAKRNEGGVTNSLKSLEGTFTDKDIGENVDLHVFDLSTLAAATDNFSPSNKLGEGGFGSVYKGKLLNGQEVAVKRLSQSSGQGMQEFKNEVTLIAKLQHRNLVRLLGYCFCKEEKMLVYEYLPNKGLDSFIFDQDKAFLLDWNKRFQIIQGIVRGLLYLHHDSRLRIIHRDLKASNVLLDTNLNPKISDFGMAKIFGGDEDEAKTRRVVGTYGYMSPEYAMEGLFSIKSDVYSFGVLILEIISGRKNNSYYQENSVNLIGHVWDLWKQDKALTVVDSSLGGSFNAREVLLCIHVGILCVQELATDRPTMTDVAFMFSNRETMLPSPNQPAFIFRQLKYGSDSTSVSASGGGVSVFDESITIVHARLFWSNATLLQKCLEMNNMIYATITISIEITNTRDRIYTSMAACGTLQHIFDNPLDPEPALSSCKCITPVKSIDDSPMSDVFSRFNLIKEKTNSILSTDTERFDDVEDFNDQRKQRHEIIIKHAKTKILGEPKRSRITGKEIPPPISSIGRRVCFKSYRYNGRLVIKEEKILTQQILHAYREDGRLKLRFIRFDDDMEA</sequence>
<comment type="caution">
    <text evidence="1">The sequence shown here is derived from an EMBL/GenBank/DDBJ whole genome shotgun (WGS) entry which is preliminary data.</text>
</comment>
<protein>
    <submittedName>
        <fullName evidence="1">Uncharacterized protein</fullName>
    </submittedName>
</protein>
<evidence type="ECO:0000313" key="1">
    <source>
        <dbReference type="EMBL" id="KAI3677005.1"/>
    </source>
</evidence>
<accession>A0ACB8Y123</accession>
<gene>
    <name evidence="1" type="ORF">L1987_86623</name>
</gene>
<reference evidence="1 2" key="2">
    <citation type="journal article" date="2022" name="Mol. Ecol. Resour.">
        <title>The genomes of chicory, endive, great burdock and yacon provide insights into Asteraceae paleo-polyploidization history and plant inulin production.</title>
        <authorList>
            <person name="Fan W."/>
            <person name="Wang S."/>
            <person name="Wang H."/>
            <person name="Wang A."/>
            <person name="Jiang F."/>
            <person name="Liu H."/>
            <person name="Zhao H."/>
            <person name="Xu D."/>
            <person name="Zhang Y."/>
        </authorList>
    </citation>
    <scope>NUCLEOTIDE SEQUENCE [LARGE SCALE GENOMIC DNA]</scope>
    <source>
        <strain evidence="2">cv. Yunnan</strain>
        <tissue evidence="1">Leaves</tissue>
    </source>
</reference>
<organism evidence="1 2">
    <name type="scientific">Smallanthus sonchifolius</name>
    <dbReference type="NCBI Taxonomy" id="185202"/>
    <lineage>
        <taxon>Eukaryota</taxon>
        <taxon>Viridiplantae</taxon>
        <taxon>Streptophyta</taxon>
        <taxon>Embryophyta</taxon>
        <taxon>Tracheophyta</taxon>
        <taxon>Spermatophyta</taxon>
        <taxon>Magnoliopsida</taxon>
        <taxon>eudicotyledons</taxon>
        <taxon>Gunneridae</taxon>
        <taxon>Pentapetalae</taxon>
        <taxon>asterids</taxon>
        <taxon>campanulids</taxon>
        <taxon>Asterales</taxon>
        <taxon>Asteraceae</taxon>
        <taxon>Asteroideae</taxon>
        <taxon>Heliantheae alliance</taxon>
        <taxon>Millerieae</taxon>
        <taxon>Smallanthus</taxon>
    </lineage>
</organism>